<dbReference type="InterPro" id="IPR035983">
    <property type="entry name" value="Hect_E3_ubiquitin_ligase"/>
</dbReference>
<dbReference type="SMART" id="SM00119">
    <property type="entry name" value="HECTc"/>
    <property type="match status" value="1"/>
</dbReference>
<feature type="compositionally biased region" description="Polar residues" evidence="13">
    <location>
        <begin position="344"/>
        <end position="376"/>
    </location>
</feature>
<sequence length="1421" mass="161138">MSLRPTTRAEARKKSYKVAVDAEEARWRREDVLVEIRKSKREENLAKKRCEAGPHHLAPPPPHACGMKIDNLSEMAEGAYAEDPAVQSSVITQFKRLLSDGAPIEEVIKAGIVPRVVEFILRHETPLLQIKTALPVLRQLIHLNDEEVIVDACWAISQLSHGSKDRIQAVIEGGVCPKLVELLSHPSHKVLVPALRTLGNIVTGDDVQTQIMIKNLVLPRLLHILASSYENYIKQEVCGVISNITAGNSNQIQAVIDANIVSPLVQLLRHAEFSVKKEAFWAISNAIHGGSNCQIQFLVLQGCIEPLCDILAYPSPSINAACMECLDNILEVGEANKHLGLDKVNSTTEGTADTKQHAPGNSRTYRGGRQESQSLGPFSRHRPRQPWCDLSEGGMFFMGDASTRKRVDLGGRSSKESDRQVLLEQARLDRKRRLVLRQQTSAAIKIQKCFRAMKDVKMARTEVREQFHVTYGDHGERADWHCFGPDSEFLRQLLFFFTANNISDVTLLVEASRLLLQYVQQSGNIVTLFAGLDYPLKRSLVDLRVKKLAYACLQAIFHNRNHYKNKLLMPSTCSYWPTVALFETVACLTSPELPWNCSVIDYLLERKVFLLLRCIVLAGVQDVKSPELRVSASALEHVLISLVSHVVQQPCHCSNADPRWNFSLQILSIPFLWHHLPFFKEVFWSKGLGRYYIHQMANFLPSNAGVLPDYIVQEYPGHACLLGNLLEVAGVVLSDPSSTYQTAIDFLTVSTFLLEVLPSVDTSPVQKPVDDELTMDDEVLSPDLQKQISSSIDSRLLQHLVNALLKATCPTGYSDETWPSNVEVEAISAVCTFLHVTFCTLPHELIMTLLAYRTELLPALWNYIKRCHENQRWPFYSKLTAHIPGDTPGWLLPLAVFCPLYKHMLKFVDTEEFYEQETPVKIKDIPSLVIIIKQALWQLLWTIHGHGSSQKSSRSLPDDKKLSVELINRKARVAMSELLSQLQDWNNRRQFMSADDFHLQEARSETFVSQALLGNTRASDILKQAPFLVPFTSRVEIFTSELVASRQRSGAHPALIRCRFKIRRNRILEDAFNQLRTLSEDDLRGPIRISFVNEFGVEEAGIDGGGIFKDFMENIIQAAFDVQYGLFKETPDHLLYPNPGSALVHEQHLQFFHFLGTLLGKAMYEGILVDIPFATFFLSKLKEKSNFLHDLPSLDPELYRHLLFLKHYKGDVSELELYFVAVNNEYGEQTEEELIPGGKNLHVTKDNVIAFIHLVANYRLNFQIRTQSLHFLRGFQQLVQKEWIEMFNEHEIQLLISGSLESMNVDDLRSNARYTGGYHDEHQVIEMFWEVVKSFSFEYQKKFLKFVTGCSRGPLLGFKYLEPKFCILRAAPLDVTEEDLDRLPTSATCMNLLKLPPYQSKEQMRSKLIYAISADAGFDLS</sequence>
<dbReference type="PANTHER" id="PTHR45700">
    <property type="entry name" value="UBIQUITIN-PROTEIN LIGASE E3C"/>
    <property type="match status" value="1"/>
</dbReference>
<evidence type="ECO:0000256" key="13">
    <source>
        <dbReference type="SAM" id="MobiDB-lite"/>
    </source>
</evidence>
<dbReference type="InterPro" id="IPR044611">
    <property type="entry name" value="E3A/B/C-like"/>
</dbReference>
<comment type="catalytic activity">
    <reaction evidence="1">
        <text>S-ubiquitinyl-[E2 ubiquitin-conjugating enzyme]-L-cysteine + [acceptor protein]-L-lysine = [E2 ubiquitin-conjugating enzyme]-L-cysteine + N(6)-ubiquitinyl-[acceptor protein]-L-lysine.</text>
        <dbReference type="EC" id="2.3.2.26"/>
    </reaction>
</comment>
<dbReference type="InterPro" id="IPR016024">
    <property type="entry name" value="ARM-type_fold"/>
</dbReference>
<evidence type="ECO:0000256" key="3">
    <source>
        <dbReference type="ARBA" id="ARBA00012485"/>
    </source>
</evidence>
<dbReference type="SMART" id="SM00185">
    <property type="entry name" value="ARM"/>
    <property type="match status" value="5"/>
</dbReference>
<evidence type="ECO:0000259" key="15">
    <source>
        <dbReference type="PROSITE" id="PS51214"/>
    </source>
</evidence>
<dbReference type="PANTHER" id="PTHR45700:SF6">
    <property type="entry name" value="E3 UBIQUITIN-PROTEIN LIGASE UPL6"/>
    <property type="match status" value="1"/>
</dbReference>
<dbReference type="GO" id="GO:0000209">
    <property type="term" value="P:protein polyubiquitination"/>
    <property type="evidence" value="ECO:0007669"/>
    <property type="project" value="InterPro"/>
</dbReference>
<evidence type="ECO:0000256" key="2">
    <source>
        <dbReference type="ARBA" id="ARBA00010394"/>
    </source>
</evidence>
<dbReference type="SUPFAM" id="SSF48371">
    <property type="entry name" value="ARM repeat"/>
    <property type="match status" value="1"/>
</dbReference>
<dbReference type="InterPro" id="IPR011989">
    <property type="entry name" value="ARM-like"/>
</dbReference>
<dbReference type="GO" id="GO:0006606">
    <property type="term" value="P:protein import into nucleus"/>
    <property type="evidence" value="ECO:0007669"/>
    <property type="project" value="InterPro"/>
</dbReference>
<dbReference type="CDD" id="cd00078">
    <property type="entry name" value="HECTc"/>
    <property type="match status" value="1"/>
</dbReference>
<evidence type="ECO:0000256" key="12">
    <source>
        <dbReference type="PROSITE-ProRule" id="PRU00561"/>
    </source>
</evidence>
<name>A0AAV8PZK3_ENSVE</name>
<dbReference type="FunFam" id="1.20.5.690:FF:000002">
    <property type="entry name" value="Importin subunit alpha"/>
    <property type="match status" value="1"/>
</dbReference>
<dbReference type="EC" id="2.3.2.26" evidence="3"/>
<feature type="active site" description="Glycyl thioester intermediate" evidence="11">
    <location>
        <position position="1389"/>
    </location>
</feature>
<evidence type="ECO:0000256" key="7">
    <source>
        <dbReference type="ARBA" id="ARBA00022786"/>
    </source>
</evidence>
<dbReference type="Pfam" id="PF01749">
    <property type="entry name" value="IBB"/>
    <property type="match status" value="1"/>
</dbReference>
<keyword evidence="4 12" id="KW-0813">Transport</keyword>
<dbReference type="InterPro" id="IPR002652">
    <property type="entry name" value="Importin-a_IBB"/>
</dbReference>
<dbReference type="Gene3D" id="1.25.10.10">
    <property type="entry name" value="Leucine-rich Repeat Variant"/>
    <property type="match status" value="1"/>
</dbReference>
<dbReference type="Gene3D" id="3.30.2410.10">
    <property type="entry name" value="Hect, E3 ligase catalytic domain"/>
    <property type="match status" value="1"/>
</dbReference>
<dbReference type="SUPFAM" id="SSF56204">
    <property type="entry name" value="Hect, E3 ligase catalytic domain"/>
    <property type="match status" value="1"/>
</dbReference>
<evidence type="ECO:0000313" key="17">
    <source>
        <dbReference type="Proteomes" id="UP001222027"/>
    </source>
</evidence>
<feature type="domain" description="HECT" evidence="14">
    <location>
        <begin position="1079"/>
        <end position="1421"/>
    </location>
</feature>
<evidence type="ECO:0000259" key="14">
    <source>
        <dbReference type="PROSITE" id="PS50237"/>
    </source>
</evidence>
<dbReference type="PROSITE" id="PS51214">
    <property type="entry name" value="IBB"/>
    <property type="match status" value="1"/>
</dbReference>
<proteinExistence type="inferred from homology"/>
<evidence type="ECO:0000256" key="11">
    <source>
        <dbReference type="PROSITE-ProRule" id="PRU00104"/>
    </source>
</evidence>
<dbReference type="PROSITE" id="PS50237">
    <property type="entry name" value="HECT"/>
    <property type="match status" value="1"/>
</dbReference>
<dbReference type="Gene3D" id="3.30.2160.10">
    <property type="entry name" value="Hect, E3 ligase catalytic domain"/>
    <property type="match status" value="1"/>
</dbReference>
<dbReference type="GO" id="GO:0061608">
    <property type="term" value="F:nuclear import signal receptor activity"/>
    <property type="evidence" value="ECO:0007669"/>
    <property type="project" value="InterPro"/>
</dbReference>
<keyword evidence="6" id="KW-0677">Repeat</keyword>
<evidence type="ECO:0000313" key="16">
    <source>
        <dbReference type="EMBL" id="KAJ8503922.1"/>
    </source>
</evidence>
<dbReference type="Proteomes" id="UP001222027">
    <property type="component" value="Unassembled WGS sequence"/>
</dbReference>
<evidence type="ECO:0000256" key="9">
    <source>
        <dbReference type="ARBA" id="ARBA00057703"/>
    </source>
</evidence>
<comment type="function">
    <text evidence="9">Probable E3 ubiquitin-protein ligase which mediates ubiquitination and subsequent proteasomal degradation of target proteins.</text>
</comment>
<comment type="similarity">
    <text evidence="10">Belongs to the UPL family.</text>
</comment>
<dbReference type="FunFam" id="3.30.2160.10:FF:000002">
    <property type="entry name" value="Putative Ubiquitin-protein ligase E3C"/>
    <property type="match status" value="1"/>
</dbReference>
<keyword evidence="17" id="KW-1185">Reference proteome</keyword>
<dbReference type="Gene3D" id="1.20.5.690">
    <property type="entry name" value="Importin-alpha, importin-beta-binding domain"/>
    <property type="match status" value="1"/>
</dbReference>
<evidence type="ECO:0000256" key="8">
    <source>
        <dbReference type="ARBA" id="ARBA00022927"/>
    </source>
</evidence>
<dbReference type="EMBL" id="JAQQAF010000002">
    <property type="protein sequence ID" value="KAJ8503922.1"/>
    <property type="molecule type" value="Genomic_DNA"/>
</dbReference>
<keyword evidence="5" id="KW-0808">Transferase</keyword>
<dbReference type="FunFam" id="3.30.2410.10:FF:000011">
    <property type="entry name" value="Putative Ubiquitin-protein ligase E3C"/>
    <property type="match status" value="1"/>
</dbReference>
<evidence type="ECO:0000256" key="5">
    <source>
        <dbReference type="ARBA" id="ARBA00022679"/>
    </source>
</evidence>
<keyword evidence="8" id="KW-0653">Protein transport</keyword>
<evidence type="ECO:0000256" key="10">
    <source>
        <dbReference type="ARBA" id="ARBA00061247"/>
    </source>
</evidence>
<dbReference type="InterPro" id="IPR036975">
    <property type="entry name" value="Importin-a_IBB_sf"/>
</dbReference>
<evidence type="ECO:0000256" key="1">
    <source>
        <dbReference type="ARBA" id="ARBA00000885"/>
    </source>
</evidence>
<dbReference type="Pfam" id="PF00632">
    <property type="entry name" value="HECT"/>
    <property type="match status" value="1"/>
</dbReference>
<comment type="similarity">
    <text evidence="2">Belongs to the importin alpha family.</text>
</comment>
<keyword evidence="7 11" id="KW-0833">Ubl conjugation pathway</keyword>
<feature type="domain" description="IBB" evidence="15">
    <location>
        <begin position="1"/>
        <end position="58"/>
    </location>
</feature>
<organism evidence="16 17">
    <name type="scientific">Ensete ventricosum</name>
    <name type="common">Abyssinian banana</name>
    <name type="synonym">Musa ensete</name>
    <dbReference type="NCBI Taxonomy" id="4639"/>
    <lineage>
        <taxon>Eukaryota</taxon>
        <taxon>Viridiplantae</taxon>
        <taxon>Streptophyta</taxon>
        <taxon>Embryophyta</taxon>
        <taxon>Tracheophyta</taxon>
        <taxon>Spermatophyta</taxon>
        <taxon>Magnoliopsida</taxon>
        <taxon>Liliopsida</taxon>
        <taxon>Zingiberales</taxon>
        <taxon>Musaceae</taxon>
        <taxon>Ensete</taxon>
    </lineage>
</organism>
<dbReference type="GO" id="GO:0006511">
    <property type="term" value="P:ubiquitin-dependent protein catabolic process"/>
    <property type="evidence" value="ECO:0007669"/>
    <property type="project" value="TreeGrafter"/>
</dbReference>
<comment type="caution">
    <text evidence="16">The sequence shown here is derived from an EMBL/GenBank/DDBJ whole genome shotgun (WGS) entry which is preliminary data.</text>
</comment>
<dbReference type="InterPro" id="IPR000569">
    <property type="entry name" value="HECT_dom"/>
</dbReference>
<accession>A0AAV8PZK3</accession>
<dbReference type="Gene3D" id="3.90.1750.10">
    <property type="entry name" value="Hect, E3 ligase catalytic domains"/>
    <property type="match status" value="1"/>
</dbReference>
<gene>
    <name evidence="16" type="ORF">OPV22_004808</name>
</gene>
<reference evidence="16 17" key="1">
    <citation type="submission" date="2022-12" db="EMBL/GenBank/DDBJ databases">
        <title>Chromosome-scale assembly of the Ensete ventricosum genome.</title>
        <authorList>
            <person name="Dussert Y."/>
            <person name="Stocks J."/>
            <person name="Wendawek A."/>
            <person name="Woldeyes F."/>
            <person name="Nichols R.A."/>
            <person name="Borrell J.S."/>
        </authorList>
    </citation>
    <scope>NUCLEOTIDE SEQUENCE [LARGE SCALE GENOMIC DNA]</scope>
    <source>
        <strain evidence="17">cv. Maze</strain>
        <tissue evidence="16">Seeds</tissue>
    </source>
</reference>
<dbReference type="Pfam" id="PF00514">
    <property type="entry name" value="Arm"/>
    <property type="match status" value="2"/>
</dbReference>
<protein>
    <recommendedName>
        <fullName evidence="3">HECT-type E3 ubiquitin transferase</fullName>
        <ecNumber evidence="3">2.3.2.26</ecNumber>
    </recommendedName>
</protein>
<dbReference type="InterPro" id="IPR000225">
    <property type="entry name" value="Armadillo"/>
</dbReference>
<evidence type="ECO:0000256" key="4">
    <source>
        <dbReference type="ARBA" id="ARBA00022448"/>
    </source>
</evidence>
<evidence type="ECO:0000256" key="6">
    <source>
        <dbReference type="ARBA" id="ARBA00022737"/>
    </source>
</evidence>
<dbReference type="GO" id="GO:0061630">
    <property type="term" value="F:ubiquitin protein ligase activity"/>
    <property type="evidence" value="ECO:0007669"/>
    <property type="project" value="UniProtKB-EC"/>
</dbReference>
<feature type="region of interest" description="Disordered" evidence="13">
    <location>
        <begin position="344"/>
        <end position="385"/>
    </location>
</feature>